<organism evidence="4 5">
    <name type="scientific">Thomasclavelia ramosa DSM 1402</name>
    <dbReference type="NCBI Taxonomy" id="445974"/>
    <lineage>
        <taxon>Bacteria</taxon>
        <taxon>Bacillati</taxon>
        <taxon>Bacillota</taxon>
        <taxon>Erysipelotrichia</taxon>
        <taxon>Erysipelotrichales</taxon>
        <taxon>Coprobacillaceae</taxon>
        <taxon>Thomasclavelia</taxon>
    </lineage>
</organism>
<dbReference type="InterPro" id="IPR002509">
    <property type="entry name" value="NODB_dom"/>
</dbReference>
<dbReference type="PANTHER" id="PTHR34216">
    <property type="match status" value="1"/>
</dbReference>
<keyword evidence="2" id="KW-0472">Membrane</keyword>
<dbReference type="PANTHER" id="PTHR34216:SF7">
    <property type="entry name" value="POLY-BETA-1,6-N-ACETYL-D-GLUCOSAMINE N-DEACETYLASE"/>
    <property type="match status" value="1"/>
</dbReference>
<dbReference type="HOGENOM" id="CLU_030024_2_2_9"/>
<keyword evidence="2" id="KW-0812">Transmembrane</keyword>
<dbReference type="PROSITE" id="PS51677">
    <property type="entry name" value="NODB"/>
    <property type="match status" value="1"/>
</dbReference>
<dbReference type="Pfam" id="PF01522">
    <property type="entry name" value="Polysacc_deac_1"/>
    <property type="match status" value="1"/>
</dbReference>
<dbReference type="Proteomes" id="UP000005798">
    <property type="component" value="Unassembled WGS sequence"/>
</dbReference>
<proteinExistence type="predicted"/>
<name>B0N7R3_9FIRM</name>
<feature type="domain" description="NodB homology" evidence="3">
    <location>
        <begin position="104"/>
        <end position="271"/>
    </location>
</feature>
<dbReference type="EMBL" id="ABFX02000008">
    <property type="protein sequence ID" value="EDS17851.1"/>
    <property type="molecule type" value="Genomic_DNA"/>
</dbReference>
<evidence type="ECO:0000256" key="2">
    <source>
        <dbReference type="SAM" id="Phobius"/>
    </source>
</evidence>
<feature type="transmembrane region" description="Helical" evidence="2">
    <location>
        <begin position="12"/>
        <end position="28"/>
    </location>
</feature>
<keyword evidence="1" id="KW-0732">Signal</keyword>
<evidence type="ECO:0000259" key="3">
    <source>
        <dbReference type="PROSITE" id="PS51677"/>
    </source>
</evidence>
<dbReference type="SUPFAM" id="SSF88713">
    <property type="entry name" value="Glycoside hydrolase/deacetylase"/>
    <property type="match status" value="1"/>
</dbReference>
<keyword evidence="5" id="KW-1185">Reference proteome</keyword>
<dbReference type="AlphaFoldDB" id="B0N7R3"/>
<sequence length="271" mass="32261">MEKFMKNITKMFLFILSFYLVLGSLWIGKDVIIHYQNIDGLPILGYHGVLEDKDKEKYFANYPYCMSLSEFEAQMKYLNQNNYHTLTMDEINDYYQNHTPLPKKSVALTFDDGLLNFKTVVKPILEKYNFKATCFVIGYKTTVKNSQNPYKHQYLRKSDLVNDEYVEYYSHSYNLHHNTKYPNTKLIETLSTQEIINDFKQNENIVSSKYFAFPYGRTCDNANEALIKANVSLAFGYNQNRTMTYHDDKYLLPRYLMFSKMPMFYFKWIVE</sequence>
<dbReference type="GO" id="GO:0005975">
    <property type="term" value="P:carbohydrate metabolic process"/>
    <property type="evidence" value="ECO:0007669"/>
    <property type="project" value="InterPro"/>
</dbReference>
<dbReference type="GO" id="GO:0016810">
    <property type="term" value="F:hydrolase activity, acting on carbon-nitrogen (but not peptide) bonds"/>
    <property type="evidence" value="ECO:0007669"/>
    <property type="project" value="InterPro"/>
</dbReference>
<evidence type="ECO:0000256" key="1">
    <source>
        <dbReference type="ARBA" id="ARBA00022729"/>
    </source>
</evidence>
<reference evidence="4" key="2">
    <citation type="submission" date="2014-06" db="EMBL/GenBank/DDBJ databases">
        <title>Draft genome sequence of Clostridium ramosum(DSM 1402).</title>
        <authorList>
            <person name="Sudarsanam P."/>
            <person name="Ley R."/>
            <person name="Guruge J."/>
            <person name="Turnbaugh P.J."/>
            <person name="Mahowald M."/>
            <person name="Liep D."/>
            <person name="Gordon J."/>
        </authorList>
    </citation>
    <scope>NUCLEOTIDE SEQUENCE</scope>
    <source>
        <strain evidence="4">DSM 1402</strain>
    </source>
</reference>
<evidence type="ECO:0000313" key="5">
    <source>
        <dbReference type="Proteomes" id="UP000005798"/>
    </source>
</evidence>
<dbReference type="eggNOG" id="COG0726">
    <property type="taxonomic scope" value="Bacteria"/>
</dbReference>
<dbReference type="InterPro" id="IPR011330">
    <property type="entry name" value="Glyco_hydro/deAcase_b/a-brl"/>
</dbReference>
<evidence type="ECO:0000313" key="4">
    <source>
        <dbReference type="EMBL" id="EDS17851.1"/>
    </source>
</evidence>
<comment type="caution">
    <text evidence="4">The sequence shown here is derived from an EMBL/GenBank/DDBJ whole genome shotgun (WGS) entry which is preliminary data.</text>
</comment>
<protein>
    <submittedName>
        <fullName evidence="4">Polysaccharide deacetylase</fullName>
    </submittedName>
</protein>
<gene>
    <name evidence="4" type="ORF">CLORAM_02646</name>
</gene>
<reference evidence="4" key="1">
    <citation type="submission" date="2007-11" db="EMBL/GenBank/DDBJ databases">
        <authorList>
            <person name="Fulton L."/>
            <person name="Clifton S."/>
            <person name="Fulton B."/>
            <person name="Xu J."/>
            <person name="Minx P."/>
            <person name="Pepin K.H."/>
            <person name="Johnson M."/>
            <person name="Thiruvilangam P."/>
            <person name="Bhonagiri V."/>
            <person name="Nash W.E."/>
            <person name="Mardis E.R."/>
            <person name="Wilson R.K."/>
        </authorList>
    </citation>
    <scope>NUCLEOTIDE SEQUENCE [LARGE SCALE GENOMIC DNA]</scope>
    <source>
        <strain evidence="4">DSM 1402</strain>
    </source>
</reference>
<keyword evidence="2" id="KW-1133">Transmembrane helix</keyword>
<dbReference type="Gene3D" id="3.20.20.370">
    <property type="entry name" value="Glycoside hydrolase/deacetylase"/>
    <property type="match status" value="1"/>
</dbReference>
<dbReference type="InterPro" id="IPR051398">
    <property type="entry name" value="Polysacch_Deacetylase"/>
</dbReference>
<accession>B0N7R3</accession>